<accession>A0A931ANU4</accession>
<organism evidence="4 5">
    <name type="scientific">Halonatronomonas betaini</name>
    <dbReference type="NCBI Taxonomy" id="2778430"/>
    <lineage>
        <taxon>Bacteria</taxon>
        <taxon>Bacillati</taxon>
        <taxon>Bacillota</taxon>
        <taxon>Clostridia</taxon>
        <taxon>Halanaerobiales</taxon>
        <taxon>Halarsenatibacteraceae</taxon>
        <taxon>Halonatronomonas</taxon>
    </lineage>
</organism>
<dbReference type="Pfam" id="PF00561">
    <property type="entry name" value="Abhydrolase_1"/>
    <property type="match status" value="1"/>
</dbReference>
<name>A0A931ANU4_9FIRM</name>
<protein>
    <submittedName>
        <fullName evidence="4">Alpha/beta hydrolase</fullName>
    </submittedName>
</protein>
<evidence type="ECO:0000256" key="2">
    <source>
        <dbReference type="ARBA" id="ARBA00022801"/>
    </source>
</evidence>
<dbReference type="InterPro" id="IPR029058">
    <property type="entry name" value="AB_hydrolase_fold"/>
</dbReference>
<comment type="caution">
    <text evidence="4">The sequence shown here is derived from an EMBL/GenBank/DDBJ whole genome shotgun (WGS) entry which is preliminary data.</text>
</comment>
<keyword evidence="2 4" id="KW-0378">Hydrolase</keyword>
<dbReference type="AlphaFoldDB" id="A0A931ANU4"/>
<sequence>MSKPICYSKMIKIGEISQYIDVRGKDERNPLLIILHGGPGSSVSHIASKLQVDLEEDFLVVNWDQRGAGRTYTEETPKESMNIKQFVDETMELIDYLLNIHKQKKLYLAGHSWGSILGLITASKYPDKIHAYIGIGQVANMKQGEEVSYQFAYNEARARKNIQAIQDLEIIGEPPFKDPETGIEIKMKYIHQFGGSSRNFDVFAFLLNNIPKDLSEQYFKGLDFSSKYLFPQMMDINFFETIKVLDIPVYFIMGKYDYQTPTEIVKDYYDILEAPSKNLIIFEESAHCPNYEEPEKFAKVMKNIYKETYPIA</sequence>
<dbReference type="PRINTS" id="PR00793">
    <property type="entry name" value="PROAMNOPTASE"/>
</dbReference>
<dbReference type="Proteomes" id="UP000621436">
    <property type="component" value="Unassembled WGS sequence"/>
</dbReference>
<dbReference type="Gene3D" id="3.40.50.1820">
    <property type="entry name" value="alpha/beta hydrolase"/>
    <property type="match status" value="1"/>
</dbReference>
<gene>
    <name evidence="4" type="ORF">I0Q91_03570</name>
</gene>
<dbReference type="SUPFAM" id="SSF53474">
    <property type="entry name" value="alpha/beta-Hydrolases"/>
    <property type="match status" value="1"/>
</dbReference>
<dbReference type="PANTHER" id="PTHR43329">
    <property type="entry name" value="EPOXIDE HYDROLASE"/>
    <property type="match status" value="1"/>
</dbReference>
<comment type="similarity">
    <text evidence="1">Belongs to the peptidase S33 family.</text>
</comment>
<evidence type="ECO:0000313" key="4">
    <source>
        <dbReference type="EMBL" id="MBF8436147.1"/>
    </source>
</evidence>
<feature type="domain" description="AB hydrolase-1" evidence="3">
    <location>
        <begin position="30"/>
        <end position="151"/>
    </location>
</feature>
<evidence type="ECO:0000256" key="1">
    <source>
        <dbReference type="ARBA" id="ARBA00010088"/>
    </source>
</evidence>
<evidence type="ECO:0000259" key="3">
    <source>
        <dbReference type="Pfam" id="PF00561"/>
    </source>
</evidence>
<dbReference type="EMBL" id="JADPIE010000002">
    <property type="protein sequence ID" value="MBF8436147.1"/>
    <property type="molecule type" value="Genomic_DNA"/>
</dbReference>
<dbReference type="RefSeq" id="WP_270452930.1">
    <property type="nucleotide sequence ID" value="NZ_JADPIE010000002.1"/>
</dbReference>
<dbReference type="GO" id="GO:0004177">
    <property type="term" value="F:aminopeptidase activity"/>
    <property type="evidence" value="ECO:0007669"/>
    <property type="project" value="UniProtKB-EC"/>
</dbReference>
<reference evidence="4" key="1">
    <citation type="submission" date="2020-11" db="EMBL/GenBank/DDBJ databases">
        <title>Halonatronomonas betainensis gen. nov., sp. nov. a novel haloalkaliphilic representative of the family Halanaerobiacae capable of betaine degradation.</title>
        <authorList>
            <person name="Boltyanskaya Y."/>
            <person name="Kevbrin V."/>
            <person name="Detkova E."/>
            <person name="Grouzdev D.S."/>
            <person name="Koziaeva V."/>
            <person name="Zhilina T."/>
        </authorList>
    </citation>
    <scope>NUCLEOTIDE SEQUENCE</scope>
    <source>
        <strain evidence="4">Z-7014</strain>
    </source>
</reference>
<dbReference type="InterPro" id="IPR002410">
    <property type="entry name" value="Peptidase_S33"/>
</dbReference>
<proteinExistence type="inferred from homology"/>
<keyword evidence="5" id="KW-1185">Reference proteome</keyword>
<dbReference type="InterPro" id="IPR000073">
    <property type="entry name" value="AB_hydrolase_1"/>
</dbReference>
<evidence type="ECO:0000313" key="5">
    <source>
        <dbReference type="Proteomes" id="UP000621436"/>
    </source>
</evidence>
<dbReference type="GO" id="GO:0006508">
    <property type="term" value="P:proteolysis"/>
    <property type="evidence" value="ECO:0007669"/>
    <property type="project" value="InterPro"/>
</dbReference>